<reference evidence="2 3" key="1">
    <citation type="journal article" date="2014" name="PLoS ONE">
        <title>Identification and Characterization of a New Erythromycin Biosynthetic Gene Cluster in Actinopolyspora erythraea YIM90600, a Novel Erythronolide-Producing Halophilic Actinomycete Isolated from Salt Field.</title>
        <authorList>
            <person name="Chen D."/>
            <person name="Feng J."/>
            <person name="Huang L."/>
            <person name="Zhang Q."/>
            <person name="Wu J."/>
            <person name="Zhu X."/>
            <person name="Duan Y."/>
            <person name="Xu Z."/>
        </authorList>
    </citation>
    <scope>NUCLEOTIDE SEQUENCE [LARGE SCALE GENOMIC DNA]</scope>
    <source>
        <strain evidence="2 3">YIM90600</strain>
    </source>
</reference>
<accession>A0ABR4WYD5</accession>
<evidence type="ECO:0000313" key="3">
    <source>
        <dbReference type="Proteomes" id="UP000029737"/>
    </source>
</evidence>
<organism evidence="2 3">
    <name type="scientific">Actinopolyspora erythraea</name>
    <dbReference type="NCBI Taxonomy" id="414996"/>
    <lineage>
        <taxon>Bacteria</taxon>
        <taxon>Bacillati</taxon>
        <taxon>Actinomycetota</taxon>
        <taxon>Actinomycetes</taxon>
        <taxon>Actinopolysporales</taxon>
        <taxon>Actinopolysporaceae</taxon>
        <taxon>Actinopolyspora</taxon>
    </lineage>
</organism>
<evidence type="ECO:0000313" key="2">
    <source>
        <dbReference type="EMBL" id="KGI79397.1"/>
    </source>
</evidence>
<feature type="transmembrane region" description="Helical" evidence="1">
    <location>
        <begin position="98"/>
        <end position="120"/>
    </location>
</feature>
<keyword evidence="1" id="KW-0472">Membrane</keyword>
<keyword evidence="3" id="KW-1185">Reference proteome</keyword>
<proteinExistence type="predicted"/>
<keyword evidence="1" id="KW-0812">Transmembrane</keyword>
<dbReference type="EMBL" id="JPMV01000046">
    <property type="protein sequence ID" value="KGI79397.1"/>
    <property type="molecule type" value="Genomic_DNA"/>
</dbReference>
<name>A0ABR4WYD5_9ACTN</name>
<feature type="transmembrane region" description="Helical" evidence="1">
    <location>
        <begin position="60"/>
        <end position="86"/>
    </location>
</feature>
<sequence length="124" mass="13706">MTADAIGDPLRQRVAIWAQSRAHAALRELGTLPGSLNEEVSPQERRYRHRMHRRYERAKLLEGFPFCGWCVGVWVFGVVTGLAWVADGGPAVMLGGPAWFTLPAVALGGSWVYSLVATWLDRDA</sequence>
<gene>
    <name evidence="2" type="ORF">IL38_24190</name>
</gene>
<keyword evidence="1" id="KW-1133">Transmembrane helix</keyword>
<comment type="caution">
    <text evidence="2">The sequence shown here is derived from an EMBL/GenBank/DDBJ whole genome shotgun (WGS) entry which is preliminary data.</text>
</comment>
<evidence type="ECO:0000256" key="1">
    <source>
        <dbReference type="SAM" id="Phobius"/>
    </source>
</evidence>
<evidence type="ECO:0008006" key="4">
    <source>
        <dbReference type="Google" id="ProtNLM"/>
    </source>
</evidence>
<protein>
    <recommendedName>
        <fullName evidence="4">DUF1360 domain-containing protein</fullName>
    </recommendedName>
</protein>
<dbReference type="Proteomes" id="UP000029737">
    <property type="component" value="Unassembled WGS sequence"/>
</dbReference>